<reference evidence="3" key="2">
    <citation type="submission" date="2020-09" db="EMBL/GenBank/DDBJ databases">
        <authorList>
            <person name="Sun Q."/>
            <person name="Zhou Y."/>
        </authorList>
    </citation>
    <scope>NUCLEOTIDE SEQUENCE</scope>
    <source>
        <strain evidence="3">CGMCC 1.3617</strain>
    </source>
</reference>
<organism evidence="3 4">
    <name type="scientific">Neoroseomonas lacus</name>
    <dbReference type="NCBI Taxonomy" id="287609"/>
    <lineage>
        <taxon>Bacteria</taxon>
        <taxon>Pseudomonadati</taxon>
        <taxon>Pseudomonadota</taxon>
        <taxon>Alphaproteobacteria</taxon>
        <taxon>Acetobacterales</taxon>
        <taxon>Acetobacteraceae</taxon>
        <taxon>Neoroseomonas</taxon>
    </lineage>
</organism>
<accession>A0A917NKM4</accession>
<dbReference type="InterPro" id="IPR006311">
    <property type="entry name" value="TAT_signal"/>
</dbReference>
<dbReference type="Gene3D" id="3.40.190.150">
    <property type="entry name" value="Bordetella uptake gene, domain 1"/>
    <property type="match status" value="1"/>
</dbReference>
<dbReference type="Proteomes" id="UP000661507">
    <property type="component" value="Unassembled WGS sequence"/>
</dbReference>
<proteinExistence type="inferred from homology"/>
<gene>
    <name evidence="3" type="ORF">GCM10011320_13320</name>
</gene>
<dbReference type="InterPro" id="IPR005064">
    <property type="entry name" value="BUG"/>
</dbReference>
<comment type="similarity">
    <text evidence="1">Belongs to the UPF0065 (bug) family.</text>
</comment>
<dbReference type="InterPro" id="IPR042100">
    <property type="entry name" value="Bug_dom1"/>
</dbReference>
<dbReference type="Pfam" id="PF03401">
    <property type="entry name" value="TctC"/>
    <property type="match status" value="1"/>
</dbReference>
<evidence type="ECO:0000313" key="3">
    <source>
        <dbReference type="EMBL" id="GGJ07669.1"/>
    </source>
</evidence>
<feature type="chain" id="PRO_5037931370" description="Tripartite tricarboxylate transporter substrate binding protein" evidence="2">
    <location>
        <begin position="27"/>
        <end position="328"/>
    </location>
</feature>
<dbReference type="Gene3D" id="3.40.190.10">
    <property type="entry name" value="Periplasmic binding protein-like II"/>
    <property type="match status" value="1"/>
</dbReference>
<evidence type="ECO:0008006" key="5">
    <source>
        <dbReference type="Google" id="ProtNLM"/>
    </source>
</evidence>
<evidence type="ECO:0000313" key="4">
    <source>
        <dbReference type="Proteomes" id="UP000661507"/>
    </source>
</evidence>
<dbReference type="RefSeq" id="WP_188966169.1">
    <property type="nucleotide sequence ID" value="NZ_BMKW01000003.1"/>
</dbReference>
<dbReference type="SUPFAM" id="SSF53850">
    <property type="entry name" value="Periplasmic binding protein-like II"/>
    <property type="match status" value="1"/>
</dbReference>
<evidence type="ECO:0000256" key="1">
    <source>
        <dbReference type="ARBA" id="ARBA00006987"/>
    </source>
</evidence>
<dbReference type="PANTHER" id="PTHR42928:SF5">
    <property type="entry name" value="BLR1237 PROTEIN"/>
    <property type="match status" value="1"/>
</dbReference>
<evidence type="ECO:0000256" key="2">
    <source>
        <dbReference type="SAM" id="SignalP"/>
    </source>
</evidence>
<sequence>MLARRALLHGTAAALAAAMLARPAFAAYPERPIRVIVPFAAGGNTDILARILVTRMAERIGRPMVIENRAGAGGSVGAEAVARATPDGYTLLFGAGGPLTANPVLQANVPYDVERDFRPIGLVGILPMICQVGPRIPARSLTEFIAILRERPNQVTVATPGAGSAAHLALELLMAGADVRALHVPYRGGSAMVADLLSGAVDAGMVELPSALPLHLEGKAPIIAIATAQRSPVLPQVQTFIEAGLPGFTAGSYGGLLAPSATPADIVATLHAALVATLAEQAVQARIIEVGAILGSEAQRSPDGFAAFLRSELVNARRAADLAGLKPS</sequence>
<dbReference type="PROSITE" id="PS51318">
    <property type="entry name" value="TAT"/>
    <property type="match status" value="1"/>
</dbReference>
<keyword evidence="2" id="KW-0732">Signal</keyword>
<name>A0A917NKM4_9PROT</name>
<reference evidence="3" key="1">
    <citation type="journal article" date="2014" name="Int. J. Syst. Evol. Microbiol.">
        <title>Complete genome sequence of Corynebacterium casei LMG S-19264T (=DSM 44701T), isolated from a smear-ripened cheese.</title>
        <authorList>
            <consortium name="US DOE Joint Genome Institute (JGI-PGF)"/>
            <person name="Walter F."/>
            <person name="Albersmeier A."/>
            <person name="Kalinowski J."/>
            <person name="Ruckert C."/>
        </authorList>
    </citation>
    <scope>NUCLEOTIDE SEQUENCE</scope>
    <source>
        <strain evidence="3">CGMCC 1.3617</strain>
    </source>
</reference>
<dbReference type="PIRSF" id="PIRSF017082">
    <property type="entry name" value="YflP"/>
    <property type="match status" value="1"/>
</dbReference>
<protein>
    <recommendedName>
        <fullName evidence="5">Tripartite tricarboxylate transporter substrate binding protein</fullName>
    </recommendedName>
</protein>
<dbReference type="EMBL" id="BMKW01000003">
    <property type="protein sequence ID" value="GGJ07669.1"/>
    <property type="molecule type" value="Genomic_DNA"/>
</dbReference>
<comment type="caution">
    <text evidence="3">The sequence shown here is derived from an EMBL/GenBank/DDBJ whole genome shotgun (WGS) entry which is preliminary data.</text>
</comment>
<feature type="signal peptide" evidence="2">
    <location>
        <begin position="1"/>
        <end position="26"/>
    </location>
</feature>
<dbReference type="AlphaFoldDB" id="A0A917NKM4"/>
<keyword evidence="4" id="KW-1185">Reference proteome</keyword>
<dbReference type="PANTHER" id="PTHR42928">
    <property type="entry name" value="TRICARBOXYLATE-BINDING PROTEIN"/>
    <property type="match status" value="1"/>
</dbReference>